<evidence type="ECO:0000256" key="1">
    <source>
        <dbReference type="ARBA" id="ARBA00023002"/>
    </source>
</evidence>
<reference evidence="3" key="1">
    <citation type="submission" date="2021-07" db="EMBL/GenBank/DDBJ databases">
        <title>Pseudohoeflea marina sp. nov. a polyhydroxyalcanoate-producing bacterium.</title>
        <authorList>
            <person name="Zheng W."/>
            <person name="Yu S."/>
            <person name="Huang Y."/>
        </authorList>
    </citation>
    <scope>NUCLEOTIDE SEQUENCE</scope>
    <source>
        <strain evidence="3">DP4N28-3</strain>
    </source>
</reference>
<keyword evidence="4" id="KW-1185">Reference proteome</keyword>
<dbReference type="InterPro" id="IPR006076">
    <property type="entry name" value="FAD-dep_OxRdtase"/>
</dbReference>
<dbReference type="PANTHER" id="PTHR13847:SF289">
    <property type="entry name" value="GLYCINE OXIDASE"/>
    <property type="match status" value="1"/>
</dbReference>
<feature type="domain" description="FAD dependent oxidoreductase" evidence="2">
    <location>
        <begin position="17"/>
        <end position="364"/>
    </location>
</feature>
<dbReference type="RefSeq" id="WP_219200953.1">
    <property type="nucleotide sequence ID" value="NZ_JAHWQX010000002.1"/>
</dbReference>
<organism evidence="3 4">
    <name type="scientific">Pseudohoeflea coraliihabitans</name>
    <dbReference type="NCBI Taxonomy" id="2860393"/>
    <lineage>
        <taxon>Bacteria</taxon>
        <taxon>Pseudomonadati</taxon>
        <taxon>Pseudomonadota</taxon>
        <taxon>Alphaproteobacteria</taxon>
        <taxon>Hyphomicrobiales</taxon>
        <taxon>Rhizobiaceae</taxon>
        <taxon>Pseudohoeflea</taxon>
    </lineage>
</organism>
<protein>
    <submittedName>
        <fullName evidence="3">FAD-binding oxidoreductase</fullName>
    </submittedName>
</protein>
<accession>A0ABS6WM29</accession>
<name>A0ABS6WM29_9HYPH</name>
<dbReference type="Pfam" id="PF01266">
    <property type="entry name" value="DAO"/>
    <property type="match status" value="1"/>
</dbReference>
<dbReference type="PANTHER" id="PTHR13847">
    <property type="entry name" value="SARCOSINE DEHYDROGENASE-RELATED"/>
    <property type="match status" value="1"/>
</dbReference>
<dbReference type="Proteomes" id="UP001430804">
    <property type="component" value="Unassembled WGS sequence"/>
</dbReference>
<evidence type="ECO:0000313" key="3">
    <source>
        <dbReference type="EMBL" id="MBW3097003.1"/>
    </source>
</evidence>
<keyword evidence="1" id="KW-0560">Oxidoreductase</keyword>
<gene>
    <name evidence="3" type="ORF">KY465_06900</name>
</gene>
<dbReference type="EMBL" id="JAHWQX010000002">
    <property type="protein sequence ID" value="MBW3097003.1"/>
    <property type="molecule type" value="Genomic_DNA"/>
</dbReference>
<evidence type="ECO:0000259" key="2">
    <source>
        <dbReference type="Pfam" id="PF01266"/>
    </source>
</evidence>
<evidence type="ECO:0000313" key="4">
    <source>
        <dbReference type="Proteomes" id="UP001430804"/>
    </source>
</evidence>
<proteinExistence type="predicted"/>
<sequence>MPTAVNQLGSAGQLTADLIILGGGVAGCWVALKALDAGLSVTMVERDAIGAGASGGFLGALMPHMPERWDDKKAFQFAALAALSEETDSLSARTGKGTGYARTGRLVPLATPRQREAARARSQAAETSWGWAFSYRIRDAEDHAGWLDPAAAPEGLAFDDLSARLMPSRLLSALAAALAAHPRFSLVRAEGLRIAQSAQATVELADGTHLSASHLVCANGIDAFPLAARVLGLPLGAMGGGVKGQAALLRPTALPASACTLPLLYRDGIYVIAHADGTLAVGSTSETAFAHPDRTDEKLELVLASAAELCPPLRGAEILARWAGVRPRPAGRDPMLGPLPGTERLLMCAGGYKITFGIAHRMADAVLAAIGVADGPDIPSSFLPVAHYEKARSRLGG</sequence>
<comment type="caution">
    <text evidence="3">The sequence shown here is derived from an EMBL/GenBank/DDBJ whole genome shotgun (WGS) entry which is preliminary data.</text>
</comment>